<dbReference type="EC" id="2.1.1.72" evidence="2"/>
<dbReference type="PROSITE" id="PS00092">
    <property type="entry name" value="N6_MTASE"/>
    <property type="match status" value="1"/>
</dbReference>
<dbReference type="EMBL" id="NMVI01000018">
    <property type="protein sequence ID" value="OYN86635.1"/>
    <property type="molecule type" value="Genomic_DNA"/>
</dbReference>
<comment type="similarity">
    <text evidence="1">Belongs to the N(4)/N(6)-methyltransferase family.</text>
</comment>
<evidence type="ECO:0000259" key="9">
    <source>
        <dbReference type="Pfam" id="PF12161"/>
    </source>
</evidence>
<feature type="domain" description="N6 adenine-specific DNA methyltransferase N-terminal" evidence="9">
    <location>
        <begin position="4"/>
        <end position="140"/>
    </location>
</feature>
<evidence type="ECO:0000256" key="1">
    <source>
        <dbReference type="ARBA" id="ARBA00006594"/>
    </source>
</evidence>
<organism evidence="10 11">
    <name type="scientific">Parenemella sanctibonifatiensis</name>
    <dbReference type="NCBI Taxonomy" id="2016505"/>
    <lineage>
        <taxon>Bacteria</taxon>
        <taxon>Bacillati</taxon>
        <taxon>Actinomycetota</taxon>
        <taxon>Actinomycetes</taxon>
        <taxon>Propionibacteriales</taxon>
        <taxon>Propionibacteriaceae</taxon>
        <taxon>Parenemella</taxon>
    </lineage>
</organism>
<keyword evidence="5" id="KW-0949">S-adenosyl-L-methionine</keyword>
<dbReference type="Pfam" id="PF12161">
    <property type="entry name" value="HsdM_N"/>
    <property type="match status" value="1"/>
</dbReference>
<evidence type="ECO:0000256" key="4">
    <source>
        <dbReference type="ARBA" id="ARBA00022679"/>
    </source>
</evidence>
<dbReference type="GO" id="GO:0003677">
    <property type="term" value="F:DNA binding"/>
    <property type="evidence" value="ECO:0007669"/>
    <property type="project" value="InterPro"/>
</dbReference>
<dbReference type="Gene3D" id="1.20.1260.30">
    <property type="match status" value="1"/>
</dbReference>
<dbReference type="PRINTS" id="PR00507">
    <property type="entry name" value="N12N6MTFRASE"/>
</dbReference>
<dbReference type="CDD" id="cd02440">
    <property type="entry name" value="AdoMet_MTases"/>
    <property type="match status" value="1"/>
</dbReference>
<dbReference type="AlphaFoldDB" id="A0A255EAW4"/>
<keyword evidence="4" id="KW-0808">Transferase</keyword>
<feature type="domain" description="DNA methylase adenine-specific" evidence="8">
    <location>
        <begin position="153"/>
        <end position="454"/>
    </location>
</feature>
<evidence type="ECO:0000256" key="5">
    <source>
        <dbReference type="ARBA" id="ARBA00022691"/>
    </source>
</evidence>
<dbReference type="InterPro" id="IPR029063">
    <property type="entry name" value="SAM-dependent_MTases_sf"/>
</dbReference>
<evidence type="ECO:0000256" key="3">
    <source>
        <dbReference type="ARBA" id="ARBA00022603"/>
    </source>
</evidence>
<comment type="caution">
    <text evidence="10">The sequence shown here is derived from an EMBL/GenBank/DDBJ whole genome shotgun (WGS) entry which is preliminary data.</text>
</comment>
<keyword evidence="10" id="KW-0255">Endonuclease</keyword>
<dbReference type="Proteomes" id="UP000216533">
    <property type="component" value="Unassembled WGS sequence"/>
</dbReference>
<dbReference type="InterPro" id="IPR022749">
    <property type="entry name" value="D12N6_MeTrfase_N"/>
</dbReference>
<evidence type="ECO:0000256" key="6">
    <source>
        <dbReference type="ARBA" id="ARBA00022747"/>
    </source>
</evidence>
<keyword evidence="3" id="KW-0489">Methyltransferase</keyword>
<gene>
    <name evidence="10" type="ORF">CGZ92_09940</name>
</gene>
<comment type="catalytic activity">
    <reaction evidence="7">
        <text>a 2'-deoxyadenosine in DNA + S-adenosyl-L-methionine = an N(6)-methyl-2'-deoxyadenosine in DNA + S-adenosyl-L-homocysteine + H(+)</text>
        <dbReference type="Rhea" id="RHEA:15197"/>
        <dbReference type="Rhea" id="RHEA-COMP:12418"/>
        <dbReference type="Rhea" id="RHEA-COMP:12419"/>
        <dbReference type="ChEBI" id="CHEBI:15378"/>
        <dbReference type="ChEBI" id="CHEBI:57856"/>
        <dbReference type="ChEBI" id="CHEBI:59789"/>
        <dbReference type="ChEBI" id="CHEBI:90615"/>
        <dbReference type="ChEBI" id="CHEBI:90616"/>
        <dbReference type="EC" id="2.1.1.72"/>
    </reaction>
</comment>
<evidence type="ECO:0000313" key="11">
    <source>
        <dbReference type="Proteomes" id="UP000216533"/>
    </source>
</evidence>
<dbReference type="Gene3D" id="3.40.50.150">
    <property type="entry name" value="Vaccinia Virus protein VP39"/>
    <property type="match status" value="1"/>
</dbReference>
<dbReference type="GO" id="GO:0004519">
    <property type="term" value="F:endonuclease activity"/>
    <property type="evidence" value="ECO:0007669"/>
    <property type="project" value="UniProtKB-KW"/>
</dbReference>
<keyword evidence="10" id="KW-0540">Nuclease</keyword>
<dbReference type="InterPro" id="IPR038333">
    <property type="entry name" value="T1MK-like_N_sf"/>
</dbReference>
<reference evidence="10 11" key="1">
    <citation type="submission" date="2017-07" db="EMBL/GenBank/DDBJ databases">
        <title>Draft whole genome sequences of clinical Proprionibacteriaceae strains.</title>
        <authorList>
            <person name="Bernier A.-M."/>
            <person name="Bernard K."/>
            <person name="Domingo M.-C."/>
        </authorList>
    </citation>
    <scope>NUCLEOTIDE SEQUENCE [LARGE SCALE GENOMIC DNA]</scope>
    <source>
        <strain evidence="10 11">NML 160184</strain>
    </source>
</reference>
<dbReference type="GO" id="GO:0032259">
    <property type="term" value="P:methylation"/>
    <property type="evidence" value="ECO:0007669"/>
    <property type="project" value="UniProtKB-KW"/>
</dbReference>
<evidence type="ECO:0000256" key="7">
    <source>
        <dbReference type="ARBA" id="ARBA00047942"/>
    </source>
</evidence>
<dbReference type="Pfam" id="PF02384">
    <property type="entry name" value="N6_Mtase"/>
    <property type="match status" value="1"/>
</dbReference>
<evidence type="ECO:0000313" key="10">
    <source>
        <dbReference type="EMBL" id="OYN86635.1"/>
    </source>
</evidence>
<evidence type="ECO:0000256" key="2">
    <source>
        <dbReference type="ARBA" id="ARBA00011900"/>
    </source>
</evidence>
<dbReference type="InterPro" id="IPR003356">
    <property type="entry name" value="DNA_methylase_A-5"/>
</dbReference>
<dbReference type="PANTHER" id="PTHR42933">
    <property type="entry name" value="SLR6095 PROTEIN"/>
    <property type="match status" value="1"/>
</dbReference>
<dbReference type="RefSeq" id="WP_094451202.1">
    <property type="nucleotide sequence ID" value="NZ_NMVI01000018.1"/>
</dbReference>
<dbReference type="GO" id="GO:0009007">
    <property type="term" value="F:site-specific DNA-methyltransferase (adenine-specific) activity"/>
    <property type="evidence" value="ECO:0007669"/>
    <property type="project" value="UniProtKB-EC"/>
</dbReference>
<dbReference type="InterPro" id="IPR002052">
    <property type="entry name" value="DNA_methylase_N6_adenine_CS"/>
</dbReference>
<sequence>MAVLANFVWSVADTLRGPYSEAEYGSVILPFTVLRRLECVMEPHREVMAEVVAEFDGEQQRRIHLRRRTRSEDNAGLSFWTTSDYTLATALQDPDNLADNLIDYVSGFSSSMDVFAAFGFEGVLRTLEERERIAQVVRHFEKLDLSPQAVSNADMGDLFENLIYRFAESANDGAGQFYTPRDVVRLLVDLLYADDTDALRERGTVRSIYDPTVGTGGMVTVAQEHLHEINPHAATTLFGQEINPRTYAICKADLLIKGQDPSNVKRGDTLAVDLFEDRRFDYVLSNPPFGTDWKAVEAQVRAEHARDGQGRFAPGVPAVGDAAMLFLLHVVSKMRDVDDTGRGGRAGIVLNGSPLFNGGAGSGPSEIRGHLLENDLVEAIVALPNDMFYNTGIATYLWILTNAKPADRKGKIRLVDASNLGTKLRKSIGSKRLELTDQDREAIVRAFAGTQTEDDEIQVPVKEFDNYDFAYWTVTVERPLRLRFECTPERIAAVAEHKPLGKIDQLPDALEEFGTSPYLNRETFTTAIANHLDSHGIKLTTPQRKALWQTIGVPDETADVCRVQSGKNKGTIEPDTDLRDTETVPFGWGGHPKTHAALEHTVQAYFDAEVQPHVPDAWIDWDKTKTGYEIPFTRHFYTYEPPRPLEEIDTDLDRVVGEILQLLREVEA</sequence>
<keyword evidence="10" id="KW-0378">Hydrolase</keyword>
<evidence type="ECO:0000259" key="8">
    <source>
        <dbReference type="Pfam" id="PF02384"/>
    </source>
</evidence>
<name>A0A255EAW4_9ACTN</name>
<protein>
    <recommendedName>
        <fullName evidence="2">site-specific DNA-methyltransferase (adenine-specific)</fullName>
        <ecNumber evidence="2">2.1.1.72</ecNumber>
    </recommendedName>
</protein>
<proteinExistence type="inferred from homology"/>
<keyword evidence="6" id="KW-0680">Restriction system</keyword>
<dbReference type="GO" id="GO:0008170">
    <property type="term" value="F:N-methyltransferase activity"/>
    <property type="evidence" value="ECO:0007669"/>
    <property type="project" value="InterPro"/>
</dbReference>
<dbReference type="GO" id="GO:0009307">
    <property type="term" value="P:DNA restriction-modification system"/>
    <property type="evidence" value="ECO:0007669"/>
    <property type="project" value="UniProtKB-KW"/>
</dbReference>
<dbReference type="PANTHER" id="PTHR42933:SF3">
    <property type="entry name" value="TYPE I RESTRICTION ENZYME MJAVIII METHYLASE SUBUNIT"/>
    <property type="match status" value="1"/>
</dbReference>
<dbReference type="InterPro" id="IPR051537">
    <property type="entry name" value="DNA_Adenine_Mtase"/>
</dbReference>
<dbReference type="SUPFAM" id="SSF53335">
    <property type="entry name" value="S-adenosyl-L-methionine-dependent methyltransferases"/>
    <property type="match status" value="1"/>
</dbReference>
<accession>A0A255EAW4</accession>